<dbReference type="SUPFAM" id="SSF57997">
    <property type="entry name" value="Tropomyosin"/>
    <property type="match status" value="1"/>
</dbReference>
<keyword evidence="3" id="KW-1185">Reference proteome</keyword>
<dbReference type="Proteomes" id="UP001652622">
    <property type="component" value="Unplaced"/>
</dbReference>
<dbReference type="InParanoid" id="A0A6P9D4H9"/>
<dbReference type="AlphaFoldDB" id="A0A6P9D4H9"/>
<name>A0A6P9D4H9_PANGU</name>
<accession>A0A6P9D4H9</accession>
<gene>
    <name evidence="4" type="primary">LOC117675622</name>
</gene>
<dbReference type="OMA" id="SEWEAKW"/>
<organism evidence="3 4">
    <name type="scientific">Pantherophis guttatus</name>
    <name type="common">Corn snake</name>
    <name type="synonym">Elaphe guttata</name>
    <dbReference type="NCBI Taxonomy" id="94885"/>
    <lineage>
        <taxon>Eukaryota</taxon>
        <taxon>Metazoa</taxon>
        <taxon>Chordata</taxon>
        <taxon>Craniata</taxon>
        <taxon>Vertebrata</taxon>
        <taxon>Euteleostomi</taxon>
        <taxon>Lepidosauria</taxon>
        <taxon>Squamata</taxon>
        <taxon>Bifurcata</taxon>
        <taxon>Unidentata</taxon>
        <taxon>Episquamata</taxon>
        <taxon>Toxicofera</taxon>
        <taxon>Serpentes</taxon>
        <taxon>Colubroidea</taxon>
        <taxon>Colubridae</taxon>
        <taxon>Colubrinae</taxon>
        <taxon>Pantherophis</taxon>
    </lineage>
</organism>
<proteinExistence type="predicted"/>
<evidence type="ECO:0000256" key="1">
    <source>
        <dbReference type="SAM" id="Coils"/>
    </source>
</evidence>
<evidence type="ECO:0000313" key="3">
    <source>
        <dbReference type="Proteomes" id="UP001652622"/>
    </source>
</evidence>
<keyword evidence="2" id="KW-0812">Transmembrane</keyword>
<feature type="coiled-coil region" evidence="1">
    <location>
        <begin position="182"/>
        <end position="209"/>
    </location>
</feature>
<feature type="coiled-coil region" evidence="1">
    <location>
        <begin position="66"/>
        <end position="153"/>
    </location>
</feature>
<feature type="transmembrane region" description="Helical" evidence="2">
    <location>
        <begin position="265"/>
        <end position="286"/>
    </location>
</feature>
<keyword evidence="2" id="KW-0472">Membrane</keyword>
<dbReference type="GeneID" id="117675622"/>
<keyword evidence="2" id="KW-1133">Transmembrane helix</keyword>
<evidence type="ECO:0000256" key="2">
    <source>
        <dbReference type="SAM" id="Phobius"/>
    </source>
</evidence>
<reference evidence="4" key="1">
    <citation type="submission" date="2025-08" db="UniProtKB">
        <authorList>
            <consortium name="RefSeq"/>
        </authorList>
    </citation>
    <scope>IDENTIFICATION</scope>
    <source>
        <tissue evidence="4">Blood</tissue>
    </source>
</reference>
<sequence>MNMALSRSSKLKQRSPGNFEDENAWLQEWIHEELAHGEIWQKEYEALLRHQTQLCTLLQTKSLKPLEKKTRALQEELEEIQGVLQEYQNRSRQRQLHIHKQEKENQKMAEIVKELEKKVFKQQLDEQSNKDVLKELRSEGNELKRHLFEWEAQWQTMYDRIRQKQQHIEKLSTVIQGLSLKSQELHRHITFLEDNVVEVQQEIALLQKDALFGEMMTSAGGFLWEEQVCDQMKRLPSLELYRSTSKGKCSSISFPRPTLQAAWRLLWASAKVLLLILLLALPLHFFHGGYSRQPCLQLHSTPLLYIQSKRLFPPLAS</sequence>
<dbReference type="KEGG" id="pgut:117675622"/>
<evidence type="ECO:0000313" key="4">
    <source>
        <dbReference type="RefSeq" id="XP_034290364.1"/>
    </source>
</evidence>
<keyword evidence="1" id="KW-0175">Coiled coil</keyword>
<protein>
    <submittedName>
        <fullName evidence="4">Uncharacterized protein LOC117675622 isoform X1</fullName>
    </submittedName>
</protein>
<dbReference type="RefSeq" id="XP_034290364.1">
    <property type="nucleotide sequence ID" value="XM_034434473.2"/>
</dbReference>